<gene>
    <name evidence="1" type="ordered locus">YN1551_2264</name>
</gene>
<evidence type="ECO:0000313" key="1">
    <source>
        <dbReference type="EMBL" id="ACP49250.1"/>
    </source>
</evidence>
<organism evidence="1 2">
    <name type="scientific">Saccharolobus islandicus (strain Y.N.15.51 / Yellowstone #2)</name>
    <name type="common">Sulfolobus islandicus</name>
    <dbReference type="NCBI Taxonomy" id="419942"/>
    <lineage>
        <taxon>Archaea</taxon>
        <taxon>Thermoproteota</taxon>
        <taxon>Thermoprotei</taxon>
        <taxon>Sulfolobales</taxon>
        <taxon>Sulfolobaceae</taxon>
        <taxon>Saccharolobus</taxon>
    </lineage>
</organism>
<evidence type="ECO:0000313" key="2">
    <source>
        <dbReference type="Proteomes" id="UP000006818"/>
    </source>
</evidence>
<name>C3NJN3_SACI1</name>
<dbReference type="KEGG" id="sin:YN1551_2264"/>
<dbReference type="AlphaFoldDB" id="C3NJN3"/>
<sequence length="33" mass="3646">MWSLVLLIIAYKAGYNVLEVLKRVSAPPPIPPP</sequence>
<accession>C3NJN3</accession>
<reference evidence="1 2" key="1">
    <citation type="journal article" date="2009" name="Proc. Natl. Acad. Sci. U.S.A.">
        <title>Biogeography of the Sulfolobus islandicus pan-genome.</title>
        <authorList>
            <person name="Reno M.L."/>
            <person name="Held N.L."/>
            <person name="Fields C.J."/>
            <person name="Burke P.V."/>
            <person name="Whitaker R.J."/>
        </authorList>
    </citation>
    <scope>NUCLEOTIDE SEQUENCE [LARGE SCALE GENOMIC DNA]</scope>
    <source>
        <strain evidence="2">Y.N.15.51 / Yellowstone #2</strain>
    </source>
</reference>
<protein>
    <submittedName>
        <fullName evidence="1">Uncharacterized protein</fullName>
    </submittedName>
</protein>
<proteinExistence type="predicted"/>
<dbReference type="HOGENOM" id="CLU_3379987_0_0_2"/>
<dbReference type="Proteomes" id="UP000006818">
    <property type="component" value="Chromosome"/>
</dbReference>
<dbReference type="EMBL" id="CP001404">
    <property type="protein sequence ID" value="ACP49250.1"/>
    <property type="molecule type" value="Genomic_DNA"/>
</dbReference>